<dbReference type="Proteomes" id="UP001208570">
    <property type="component" value="Unassembled WGS sequence"/>
</dbReference>
<reference evidence="1" key="1">
    <citation type="journal article" date="2023" name="Mol. Biol. Evol.">
        <title>Third-Generation Sequencing Reveals the Adaptive Role of the Epigenome in Three Deep-Sea Polychaetes.</title>
        <authorList>
            <person name="Perez M."/>
            <person name="Aroh O."/>
            <person name="Sun Y."/>
            <person name="Lan Y."/>
            <person name="Juniper S.K."/>
            <person name="Young C.R."/>
            <person name="Angers B."/>
            <person name="Qian P.Y."/>
        </authorList>
    </citation>
    <scope>NUCLEOTIDE SEQUENCE</scope>
    <source>
        <strain evidence="1">P08H-3</strain>
    </source>
</reference>
<accession>A0AAD9KAY1</accession>
<organism evidence="1 2">
    <name type="scientific">Paralvinella palmiformis</name>
    <dbReference type="NCBI Taxonomy" id="53620"/>
    <lineage>
        <taxon>Eukaryota</taxon>
        <taxon>Metazoa</taxon>
        <taxon>Spiralia</taxon>
        <taxon>Lophotrochozoa</taxon>
        <taxon>Annelida</taxon>
        <taxon>Polychaeta</taxon>
        <taxon>Sedentaria</taxon>
        <taxon>Canalipalpata</taxon>
        <taxon>Terebellida</taxon>
        <taxon>Terebelliformia</taxon>
        <taxon>Alvinellidae</taxon>
        <taxon>Paralvinella</taxon>
    </lineage>
</organism>
<protein>
    <submittedName>
        <fullName evidence="1">Uncharacterized protein</fullName>
    </submittedName>
</protein>
<name>A0AAD9KAY1_9ANNE</name>
<evidence type="ECO:0000313" key="1">
    <source>
        <dbReference type="EMBL" id="KAK2168001.1"/>
    </source>
</evidence>
<evidence type="ECO:0000313" key="2">
    <source>
        <dbReference type="Proteomes" id="UP001208570"/>
    </source>
</evidence>
<proteinExistence type="predicted"/>
<sequence length="117" mass="12906">MKSLADDSPRLSLGNIEIYAILTKQTSPSFKISPTTVFTFHRRVNGGGRYVPQTPRTRRDSGRITSLLRNNAHGLGNGRSDACHAVPSSSRLKWLHRGPVTSGFGPPISFAFITERR</sequence>
<dbReference type="EMBL" id="JAODUP010000021">
    <property type="protein sequence ID" value="KAK2168001.1"/>
    <property type="molecule type" value="Genomic_DNA"/>
</dbReference>
<gene>
    <name evidence="1" type="ORF">LSH36_21g00075</name>
</gene>
<dbReference type="AlphaFoldDB" id="A0AAD9KAY1"/>
<comment type="caution">
    <text evidence="1">The sequence shown here is derived from an EMBL/GenBank/DDBJ whole genome shotgun (WGS) entry which is preliminary data.</text>
</comment>
<keyword evidence="2" id="KW-1185">Reference proteome</keyword>